<dbReference type="Proteomes" id="UP000005012">
    <property type="component" value="Chromosome"/>
</dbReference>
<name>A0A140NHL1_PROSM</name>
<dbReference type="RefSeq" id="WP_014656240.1">
    <property type="nucleotide sequence ID" value="NC_017731.1"/>
</dbReference>
<gene>
    <name evidence="1" type="ordered locus">S70_02190</name>
</gene>
<reference evidence="1 2" key="1">
    <citation type="journal article" date="2012" name="J. Bacteriol.">
        <title>Complete Genome Sequence of Providencia stuartii Clinical Isolate MRSN 2154.</title>
        <authorList>
            <person name="Clifford R.J."/>
            <person name="Hang J."/>
            <person name="Riley M.C."/>
            <person name="Onmus-Leone F."/>
            <person name="Kuschner R.A."/>
            <person name="Lesho E.P."/>
            <person name="Waterman P.E."/>
        </authorList>
    </citation>
    <scope>NUCLEOTIDE SEQUENCE [LARGE SCALE GENOMIC DNA]</scope>
    <source>
        <strain evidence="1 2">MRSN 2154</strain>
    </source>
</reference>
<evidence type="ECO:0000313" key="2">
    <source>
        <dbReference type="Proteomes" id="UP000005012"/>
    </source>
</evidence>
<dbReference type="AlphaFoldDB" id="A0A140NHL1"/>
<dbReference type="HOGENOM" id="CLU_2571070_0_0_6"/>
<protein>
    <submittedName>
        <fullName evidence="1">Uncharacterized protein</fullName>
    </submittedName>
</protein>
<dbReference type="EMBL" id="CP003488">
    <property type="protein sequence ID" value="AFH92333.1"/>
    <property type="molecule type" value="Genomic_DNA"/>
</dbReference>
<reference evidence="2" key="2">
    <citation type="submission" date="2012-04" db="EMBL/GenBank/DDBJ databases">
        <title>Complete genome sequence of Providencia stuartii clinical isolate MRSN 2154.</title>
        <authorList>
            <person name="Clifford R.J."/>
            <person name="Hang J."/>
            <person name="Riley M.C."/>
            <person name="Onmus-Leone F."/>
            <person name="Kuschner R.A."/>
            <person name="Lesho E.P."/>
            <person name="Waterman P.E."/>
        </authorList>
    </citation>
    <scope>NUCLEOTIDE SEQUENCE [LARGE SCALE GENOMIC DNA]</scope>
    <source>
        <strain evidence="2">MRSN 2154</strain>
    </source>
</reference>
<organism evidence="1 2">
    <name type="scientific">Providencia stuartii (strain MRSN 2154)</name>
    <dbReference type="NCBI Taxonomy" id="1157951"/>
    <lineage>
        <taxon>Bacteria</taxon>
        <taxon>Pseudomonadati</taxon>
        <taxon>Pseudomonadota</taxon>
        <taxon>Gammaproteobacteria</taxon>
        <taxon>Enterobacterales</taxon>
        <taxon>Morganellaceae</taxon>
        <taxon>Providencia</taxon>
    </lineage>
</organism>
<dbReference type="KEGG" id="psi:S70_02190"/>
<proteinExistence type="predicted"/>
<dbReference type="GeneID" id="93518834"/>
<evidence type="ECO:0000313" key="1">
    <source>
        <dbReference type="EMBL" id="AFH92333.1"/>
    </source>
</evidence>
<accession>A0A140NHL1</accession>
<sequence>MNPIVVKTKKNLLRLQAKYLAQNKGITIDDAFDLLLKPNNNAKNSLTYTHRVRKGRRQHQPSSLLTCLLNKTYVRDWTKTK</sequence>